<accession>A0AAF0Z8C4</accession>
<proteinExistence type="predicted"/>
<evidence type="ECO:0000313" key="1">
    <source>
        <dbReference type="EMBL" id="WPF87336.1"/>
    </source>
</evidence>
<protein>
    <submittedName>
        <fullName evidence="1">Uncharacterized protein</fullName>
    </submittedName>
</protein>
<name>A0AAF0Z8C4_9CHRO</name>
<gene>
    <name evidence="1" type="ORF">SAY89_11015</name>
</gene>
<reference evidence="1" key="1">
    <citation type="submission" date="2023-11" db="EMBL/GenBank/DDBJ databases">
        <title>Genome sequence of Cyanobacterium aponinum BCRC AL20115.</title>
        <authorList>
            <person name="Chang H.-Y."/>
            <person name="Lin K.-M."/>
            <person name="Hsueh H.-T."/>
            <person name="Chu H.-A."/>
            <person name="Kuo C.-H."/>
        </authorList>
    </citation>
    <scope>NUCLEOTIDE SEQUENCE</scope>
    <source>
        <strain evidence="1">AL20115</strain>
    </source>
</reference>
<dbReference type="RefSeq" id="WP_320000947.1">
    <property type="nucleotide sequence ID" value="NZ_CP138348.1"/>
</dbReference>
<organism evidence="1">
    <name type="scientific">Cyanobacterium aponinum AL20115</name>
    <dbReference type="NCBI Taxonomy" id="3090662"/>
    <lineage>
        <taxon>Bacteria</taxon>
        <taxon>Bacillati</taxon>
        <taxon>Cyanobacteriota</taxon>
        <taxon>Cyanophyceae</taxon>
        <taxon>Oscillatoriophycideae</taxon>
        <taxon>Chroococcales</taxon>
        <taxon>Geminocystaceae</taxon>
        <taxon>Cyanobacterium</taxon>
    </lineage>
</organism>
<dbReference type="AlphaFoldDB" id="A0AAF0Z8C4"/>
<dbReference type="EMBL" id="CP138348">
    <property type="protein sequence ID" value="WPF87336.1"/>
    <property type="molecule type" value="Genomic_DNA"/>
</dbReference>
<sequence length="62" mass="7197">MNTKVTVIEKCLPNINLRVGEVIYDSSTEEQYLVIDFNEDIVILQKLDVSDYVHKDYLGYSI</sequence>